<organism evidence="2 3">
    <name type="scientific">Subtercola frigoramans</name>
    <dbReference type="NCBI Taxonomy" id="120298"/>
    <lineage>
        <taxon>Bacteria</taxon>
        <taxon>Bacillati</taxon>
        <taxon>Actinomycetota</taxon>
        <taxon>Actinomycetes</taxon>
        <taxon>Micrococcales</taxon>
        <taxon>Microbacteriaceae</taxon>
        <taxon>Subtercola</taxon>
    </lineage>
</organism>
<dbReference type="EMBL" id="JAFBBU010000001">
    <property type="protein sequence ID" value="MBM7470633.1"/>
    <property type="molecule type" value="Genomic_DNA"/>
</dbReference>
<sequence length="53" mass="5720">MIGSPGHPEVGVHREPPFSSKILGGISQKAAQSRVQHHLRILSIASRDDVHDA</sequence>
<feature type="region of interest" description="Disordered" evidence="1">
    <location>
        <begin position="1"/>
        <end position="20"/>
    </location>
</feature>
<protein>
    <submittedName>
        <fullName evidence="2">Uncharacterized protein</fullName>
    </submittedName>
</protein>
<keyword evidence="3" id="KW-1185">Reference proteome</keyword>
<reference evidence="2 3" key="1">
    <citation type="submission" date="2021-01" db="EMBL/GenBank/DDBJ databases">
        <title>Sequencing the genomes of 1000 actinobacteria strains.</title>
        <authorList>
            <person name="Klenk H.-P."/>
        </authorList>
    </citation>
    <scope>NUCLEOTIDE SEQUENCE [LARGE SCALE GENOMIC DNA]</scope>
    <source>
        <strain evidence="2 3">DSM 13057</strain>
    </source>
</reference>
<accession>A0ABS2L0P3</accession>
<dbReference type="Proteomes" id="UP000776164">
    <property type="component" value="Unassembled WGS sequence"/>
</dbReference>
<evidence type="ECO:0000256" key="1">
    <source>
        <dbReference type="SAM" id="MobiDB-lite"/>
    </source>
</evidence>
<comment type="caution">
    <text evidence="2">The sequence shown here is derived from an EMBL/GenBank/DDBJ whole genome shotgun (WGS) entry which is preliminary data.</text>
</comment>
<evidence type="ECO:0000313" key="2">
    <source>
        <dbReference type="EMBL" id="MBM7470633.1"/>
    </source>
</evidence>
<evidence type="ECO:0000313" key="3">
    <source>
        <dbReference type="Proteomes" id="UP000776164"/>
    </source>
</evidence>
<proteinExistence type="predicted"/>
<dbReference type="RefSeq" id="WP_205106359.1">
    <property type="nucleotide sequence ID" value="NZ_BAAAHT010000018.1"/>
</dbReference>
<gene>
    <name evidence="2" type="ORF">JOE66_000267</name>
</gene>
<name>A0ABS2L0P3_9MICO</name>